<organism evidence="2 3">
    <name type="scientific">Acer saccharum</name>
    <name type="common">Sugar maple</name>
    <dbReference type="NCBI Taxonomy" id="4024"/>
    <lineage>
        <taxon>Eukaryota</taxon>
        <taxon>Viridiplantae</taxon>
        <taxon>Streptophyta</taxon>
        <taxon>Embryophyta</taxon>
        <taxon>Tracheophyta</taxon>
        <taxon>Spermatophyta</taxon>
        <taxon>Magnoliopsida</taxon>
        <taxon>eudicotyledons</taxon>
        <taxon>Gunneridae</taxon>
        <taxon>Pentapetalae</taxon>
        <taxon>rosids</taxon>
        <taxon>malvids</taxon>
        <taxon>Sapindales</taxon>
        <taxon>Sapindaceae</taxon>
        <taxon>Hippocastanoideae</taxon>
        <taxon>Acereae</taxon>
        <taxon>Acer</taxon>
    </lineage>
</organism>
<dbReference type="Proteomes" id="UP001168877">
    <property type="component" value="Unassembled WGS sequence"/>
</dbReference>
<dbReference type="EMBL" id="JAUESC010000388">
    <property type="protein sequence ID" value="KAK0570396.1"/>
    <property type="molecule type" value="Genomic_DNA"/>
</dbReference>
<dbReference type="PANTHER" id="PTHR11439">
    <property type="entry name" value="GAG-POL-RELATED RETROTRANSPOSON"/>
    <property type="match status" value="1"/>
</dbReference>
<sequence length="172" mass="18809">MLPRPDPTTCAPWLSLVSPIVTIPVSRAHSLIRPAVHETPRQISLHKTRAQAAAPTPSQPPTAATSTDTHYTSAIEPDIEPTMVPPPSMPTQAFVTITSHPTLHAFFDADCANSQDDRSFTSAYVIFLESNAISWCSCKQRSIAMSSTEFEYRVVATAASEVIWLSSLLREM</sequence>
<dbReference type="PANTHER" id="PTHR11439:SF483">
    <property type="entry name" value="PEPTIDE SYNTHASE GLIP-LIKE, PUTATIVE (AFU_ORTHOLOGUE AFUA_3G12920)-RELATED"/>
    <property type="match status" value="1"/>
</dbReference>
<name>A0AA39RBQ3_ACESA</name>
<feature type="region of interest" description="Disordered" evidence="1">
    <location>
        <begin position="47"/>
        <end position="68"/>
    </location>
</feature>
<proteinExistence type="predicted"/>
<evidence type="ECO:0000313" key="2">
    <source>
        <dbReference type="EMBL" id="KAK0570396.1"/>
    </source>
</evidence>
<gene>
    <name evidence="2" type="ORF">LWI29_000553</name>
</gene>
<comment type="caution">
    <text evidence="2">The sequence shown here is derived from an EMBL/GenBank/DDBJ whole genome shotgun (WGS) entry which is preliminary data.</text>
</comment>
<reference evidence="2" key="2">
    <citation type="submission" date="2023-06" db="EMBL/GenBank/DDBJ databases">
        <authorList>
            <person name="Swenson N.G."/>
            <person name="Wegrzyn J.L."/>
            <person name="Mcevoy S.L."/>
        </authorList>
    </citation>
    <scope>NUCLEOTIDE SEQUENCE</scope>
    <source>
        <strain evidence="2">NS2018</strain>
        <tissue evidence="2">Leaf</tissue>
    </source>
</reference>
<feature type="compositionally biased region" description="Low complexity" evidence="1">
    <location>
        <begin position="50"/>
        <end position="67"/>
    </location>
</feature>
<protein>
    <submittedName>
        <fullName evidence="2">Uncharacterized protein</fullName>
    </submittedName>
</protein>
<keyword evidence="3" id="KW-1185">Reference proteome</keyword>
<dbReference type="CDD" id="cd09272">
    <property type="entry name" value="RNase_HI_RT_Ty1"/>
    <property type="match status" value="1"/>
</dbReference>
<evidence type="ECO:0000313" key="3">
    <source>
        <dbReference type="Proteomes" id="UP001168877"/>
    </source>
</evidence>
<dbReference type="AlphaFoldDB" id="A0AA39RBQ3"/>
<accession>A0AA39RBQ3</accession>
<reference evidence="2" key="1">
    <citation type="journal article" date="2022" name="Plant J.">
        <title>Strategies of tolerance reflected in two North American maple genomes.</title>
        <authorList>
            <person name="McEvoy S.L."/>
            <person name="Sezen U.U."/>
            <person name="Trouern-Trend A."/>
            <person name="McMahon S.M."/>
            <person name="Schaberg P.G."/>
            <person name="Yang J."/>
            <person name="Wegrzyn J.L."/>
            <person name="Swenson N.G."/>
        </authorList>
    </citation>
    <scope>NUCLEOTIDE SEQUENCE</scope>
    <source>
        <strain evidence="2">NS2018</strain>
    </source>
</reference>
<evidence type="ECO:0000256" key="1">
    <source>
        <dbReference type="SAM" id="MobiDB-lite"/>
    </source>
</evidence>